<dbReference type="AlphaFoldDB" id="A0A432Y156"/>
<dbReference type="PROSITE" id="PS51353">
    <property type="entry name" value="ARSC"/>
    <property type="match status" value="1"/>
</dbReference>
<evidence type="ECO:0000313" key="3">
    <source>
        <dbReference type="EMBL" id="RUO54672.1"/>
    </source>
</evidence>
<sequence>MTVTVFGIPNCDTVRKARRFLDDNAIDYDFHDVREQPLPLETLQTWLKQVDRNTLINKRSTSWRELSDAEKELLDDAIAIQLLQRFPTLMKRPVLLQQDKLLVGFKSAEWQQAFGL</sequence>
<dbReference type="NCBIfam" id="TIGR01617">
    <property type="entry name" value="arsC_related"/>
    <property type="match status" value="1"/>
</dbReference>
<evidence type="ECO:0000313" key="4">
    <source>
        <dbReference type="Proteomes" id="UP000287198"/>
    </source>
</evidence>
<dbReference type="Proteomes" id="UP000287198">
    <property type="component" value="Unassembled WGS sequence"/>
</dbReference>
<dbReference type="EMBL" id="PIPW01000001">
    <property type="protein sequence ID" value="RUO54672.1"/>
    <property type="molecule type" value="Genomic_DNA"/>
</dbReference>
<evidence type="ECO:0000256" key="2">
    <source>
        <dbReference type="PROSITE-ProRule" id="PRU01282"/>
    </source>
</evidence>
<dbReference type="PANTHER" id="PTHR30041">
    <property type="entry name" value="ARSENATE REDUCTASE"/>
    <property type="match status" value="1"/>
</dbReference>
<dbReference type="InterPro" id="IPR036249">
    <property type="entry name" value="Thioredoxin-like_sf"/>
</dbReference>
<dbReference type="RefSeq" id="WP_126762257.1">
    <property type="nucleotide sequence ID" value="NZ_JBHLTZ010000004.1"/>
</dbReference>
<dbReference type="OrthoDB" id="9803749at2"/>
<dbReference type="CDD" id="cd03035">
    <property type="entry name" value="ArsC_Yffb"/>
    <property type="match status" value="1"/>
</dbReference>
<dbReference type="Pfam" id="PF03960">
    <property type="entry name" value="ArsC"/>
    <property type="match status" value="1"/>
</dbReference>
<comment type="similarity">
    <text evidence="1 2">Belongs to the ArsC family.</text>
</comment>
<reference evidence="4" key="1">
    <citation type="journal article" date="2018" name="Front. Microbiol.">
        <title>Genome-Based Analysis Reveals the Taxonomy and Diversity of the Family Idiomarinaceae.</title>
        <authorList>
            <person name="Liu Y."/>
            <person name="Lai Q."/>
            <person name="Shao Z."/>
        </authorList>
    </citation>
    <scope>NUCLEOTIDE SEQUENCE [LARGE SCALE GENOMIC DNA]</scope>
    <source>
        <strain evidence="4">BH195</strain>
    </source>
</reference>
<organism evidence="3 4">
    <name type="scientific">Pseudidiomarina halophila</name>
    <dbReference type="NCBI Taxonomy" id="1449799"/>
    <lineage>
        <taxon>Bacteria</taxon>
        <taxon>Pseudomonadati</taxon>
        <taxon>Pseudomonadota</taxon>
        <taxon>Gammaproteobacteria</taxon>
        <taxon>Alteromonadales</taxon>
        <taxon>Idiomarinaceae</taxon>
        <taxon>Pseudidiomarina</taxon>
    </lineage>
</organism>
<name>A0A432Y156_9GAMM</name>
<dbReference type="SUPFAM" id="SSF52833">
    <property type="entry name" value="Thioredoxin-like"/>
    <property type="match status" value="1"/>
</dbReference>
<gene>
    <name evidence="3" type="ORF">CWI69_04480</name>
</gene>
<dbReference type="PANTHER" id="PTHR30041:SF8">
    <property type="entry name" value="PROTEIN YFFB"/>
    <property type="match status" value="1"/>
</dbReference>
<comment type="caution">
    <text evidence="3">The sequence shown here is derived from an EMBL/GenBank/DDBJ whole genome shotgun (WGS) entry which is preliminary data.</text>
</comment>
<evidence type="ECO:0000256" key="1">
    <source>
        <dbReference type="ARBA" id="ARBA00007198"/>
    </source>
</evidence>
<dbReference type="InterPro" id="IPR006660">
    <property type="entry name" value="Arsenate_reductase-like"/>
</dbReference>
<proteinExistence type="inferred from homology"/>
<dbReference type="InterPro" id="IPR006504">
    <property type="entry name" value="Tscrpt_reg_Spx/MgsR"/>
</dbReference>
<accession>A0A432Y156</accession>
<dbReference type="Gene3D" id="3.40.30.10">
    <property type="entry name" value="Glutaredoxin"/>
    <property type="match status" value="1"/>
</dbReference>
<keyword evidence="4" id="KW-1185">Reference proteome</keyword>
<protein>
    <submittedName>
        <fullName evidence="3">Arsenate reductase</fullName>
    </submittedName>
</protein>